<proteinExistence type="predicted"/>
<organism evidence="2 3">
    <name type="scientific">Shewanella fodinae</name>
    <dbReference type="NCBI Taxonomy" id="552357"/>
    <lineage>
        <taxon>Bacteria</taxon>
        <taxon>Pseudomonadati</taxon>
        <taxon>Pseudomonadota</taxon>
        <taxon>Gammaproteobacteria</taxon>
        <taxon>Alteromonadales</taxon>
        <taxon>Shewanellaceae</taxon>
        <taxon>Shewanella</taxon>
    </lineage>
</organism>
<protein>
    <recommendedName>
        <fullName evidence="4">OmpA family protein</fullName>
    </recommendedName>
</protein>
<reference evidence="2 3" key="1">
    <citation type="submission" date="2019-03" db="EMBL/GenBank/DDBJ databases">
        <title>Freshwater and sediment microbial communities from various areas in North America, analyzing microbe dynamics in response to fracking.</title>
        <authorList>
            <person name="Lamendella R."/>
        </authorList>
    </citation>
    <scope>NUCLEOTIDE SEQUENCE [LARGE SCALE GENOMIC DNA]</scope>
    <source>
        <strain evidence="2 3">74A</strain>
    </source>
</reference>
<evidence type="ECO:0000313" key="2">
    <source>
        <dbReference type="EMBL" id="TCN88839.1"/>
    </source>
</evidence>
<dbReference type="AlphaFoldDB" id="A0A4R2FFZ6"/>
<gene>
    <name evidence="2" type="ORF">EDC91_10318</name>
</gene>
<comment type="caution">
    <text evidence="2">The sequence shown here is derived from an EMBL/GenBank/DDBJ whole genome shotgun (WGS) entry which is preliminary data.</text>
</comment>
<evidence type="ECO:0008006" key="4">
    <source>
        <dbReference type="Google" id="ProtNLM"/>
    </source>
</evidence>
<name>A0A4R2FFZ6_9GAMM</name>
<dbReference type="EMBL" id="SLWF01000003">
    <property type="protein sequence ID" value="TCN88839.1"/>
    <property type="molecule type" value="Genomic_DNA"/>
</dbReference>
<dbReference type="PROSITE" id="PS51257">
    <property type="entry name" value="PROKAR_LIPOPROTEIN"/>
    <property type="match status" value="1"/>
</dbReference>
<feature type="chain" id="PRO_5020196320" description="OmpA family protein" evidence="1">
    <location>
        <begin position="21"/>
        <end position="140"/>
    </location>
</feature>
<evidence type="ECO:0000313" key="3">
    <source>
        <dbReference type="Proteomes" id="UP000294832"/>
    </source>
</evidence>
<accession>A0A4R2FFZ6</accession>
<feature type="signal peptide" evidence="1">
    <location>
        <begin position="1"/>
        <end position="20"/>
    </location>
</feature>
<keyword evidence="1" id="KW-0732">Signal</keyword>
<evidence type="ECO:0000256" key="1">
    <source>
        <dbReference type="SAM" id="SignalP"/>
    </source>
</evidence>
<sequence length="140" mass="15635">MRCLALGTVVCCLLSGPVMAACLDAQKLGQITYANNSSYFSSAGTHVLEKIKQQASDKHQGYLLLEFNLFPGDGDKKLQQYNLWLANRRIARVKNYLSAANLPLPIITRIRTAAPEEKRDVDVLWCPKQTLANEDTTDKH</sequence>
<keyword evidence="3" id="KW-1185">Reference proteome</keyword>
<dbReference type="Proteomes" id="UP000294832">
    <property type="component" value="Unassembled WGS sequence"/>
</dbReference>